<evidence type="ECO:0000313" key="1">
    <source>
        <dbReference type="EMBL" id="OOS21738.1"/>
    </source>
</evidence>
<organism evidence="1 2">
    <name type="scientific">Lwoffella lincolnii</name>
    <dbReference type="NCBI Taxonomy" id="90241"/>
    <lineage>
        <taxon>Bacteria</taxon>
        <taxon>Pseudomonadati</taxon>
        <taxon>Pseudomonadota</taxon>
        <taxon>Gammaproteobacteria</taxon>
        <taxon>Moraxellales</taxon>
        <taxon>Moraxellaceae</taxon>
        <taxon>Lwoffella</taxon>
    </lineage>
</organism>
<comment type="caution">
    <text evidence="1">The sequence shown here is derived from an EMBL/GenBank/DDBJ whole genome shotgun (WGS) entry which is preliminary data.</text>
</comment>
<dbReference type="Proteomes" id="UP000191094">
    <property type="component" value="Unassembled WGS sequence"/>
</dbReference>
<sequence>METISMTSLTLAALLNAGISGSGTHLTKENTYILPKIAGQWQAVLDEQDDKVAKIHANANISRTNDSMDNDIKIPDKTIDGHNNHDGRIATWQKPSKICRELYAFDRDNFMRTSSANEVTYGNYVVLTHEEGLPILILKTIYDNNEVDCSGNQVDQTGEQVIAYIKEDGNTMQWCGDKLGEKCHIRFERVLP</sequence>
<evidence type="ECO:0000313" key="2">
    <source>
        <dbReference type="Proteomes" id="UP000191094"/>
    </source>
</evidence>
<proteinExistence type="predicted"/>
<dbReference type="AlphaFoldDB" id="A0A1T0CHB4"/>
<name>A0A1T0CHB4_9GAMM</name>
<dbReference type="EMBL" id="MUYT01000004">
    <property type="protein sequence ID" value="OOS21738.1"/>
    <property type="molecule type" value="Genomic_DNA"/>
</dbReference>
<gene>
    <name evidence="1" type="ORF">B0682_03675</name>
</gene>
<keyword evidence="2" id="KW-1185">Reference proteome</keyword>
<reference evidence="1 2" key="1">
    <citation type="submission" date="2017-02" db="EMBL/GenBank/DDBJ databases">
        <title>Draft genome sequence of Moraxella lincolnii CCUG 9405T type strain.</title>
        <authorList>
            <person name="Salva-Serra F."/>
            <person name="Engstrom-Jakobsson H."/>
            <person name="Thorell K."/>
            <person name="Jaen-Luchoro D."/>
            <person name="Gonzales-Siles L."/>
            <person name="Karlsson R."/>
            <person name="Yazdan S."/>
            <person name="Boulund F."/>
            <person name="Johnning A."/>
            <person name="Engstrand L."/>
            <person name="Kristiansson E."/>
            <person name="Moore E."/>
        </authorList>
    </citation>
    <scope>NUCLEOTIDE SEQUENCE [LARGE SCALE GENOMIC DNA]</scope>
    <source>
        <strain evidence="1 2">CCUG 9405</strain>
    </source>
</reference>
<accession>A0A1T0CHB4</accession>
<protein>
    <submittedName>
        <fullName evidence="1">Uncharacterized protein</fullName>
    </submittedName>
</protein>